<dbReference type="RefSeq" id="WP_089411871.1">
    <property type="nucleotide sequence ID" value="NZ_FZQA01000002.1"/>
</dbReference>
<feature type="transmembrane region" description="Helical" evidence="1">
    <location>
        <begin position="371"/>
        <end position="389"/>
    </location>
</feature>
<keyword evidence="3" id="KW-1185">Reference proteome</keyword>
<gene>
    <name evidence="2" type="ORF">SAMN06297382_1417</name>
</gene>
<feature type="transmembrane region" description="Helical" evidence="1">
    <location>
        <begin position="146"/>
        <end position="164"/>
    </location>
</feature>
<feature type="transmembrane region" description="Helical" evidence="1">
    <location>
        <begin position="113"/>
        <end position="134"/>
    </location>
</feature>
<evidence type="ECO:0000256" key="1">
    <source>
        <dbReference type="SAM" id="Phobius"/>
    </source>
</evidence>
<dbReference type="OrthoDB" id="9770040at2"/>
<name>A0A239PRP8_9PROT</name>
<dbReference type="Proteomes" id="UP000198346">
    <property type="component" value="Unassembled WGS sequence"/>
</dbReference>
<dbReference type="EMBL" id="FZQA01000002">
    <property type="protein sequence ID" value="SNT72377.1"/>
    <property type="molecule type" value="Genomic_DNA"/>
</dbReference>
<proteinExistence type="predicted"/>
<evidence type="ECO:0000313" key="3">
    <source>
        <dbReference type="Proteomes" id="UP000198346"/>
    </source>
</evidence>
<accession>A0A239PRP8</accession>
<feature type="transmembrane region" description="Helical" evidence="1">
    <location>
        <begin position="302"/>
        <end position="320"/>
    </location>
</feature>
<protein>
    <submittedName>
        <fullName evidence="2">Uncharacterized protein involved in response to NO</fullName>
    </submittedName>
</protein>
<feature type="transmembrane region" description="Helical" evidence="1">
    <location>
        <begin position="63"/>
        <end position="82"/>
    </location>
</feature>
<dbReference type="InterPro" id="IPR010266">
    <property type="entry name" value="NnrS"/>
</dbReference>
<keyword evidence="1" id="KW-1133">Transmembrane helix</keyword>
<feature type="transmembrane region" description="Helical" evidence="1">
    <location>
        <begin position="270"/>
        <end position="290"/>
    </location>
</feature>
<keyword evidence="1" id="KW-0812">Transmembrane</keyword>
<organism evidence="2 3">
    <name type="scientific">Amphiplicatus metriothermophilus</name>
    <dbReference type="NCBI Taxonomy" id="1519374"/>
    <lineage>
        <taxon>Bacteria</taxon>
        <taxon>Pseudomonadati</taxon>
        <taxon>Pseudomonadota</taxon>
        <taxon>Alphaproteobacteria</taxon>
        <taxon>Parvularculales</taxon>
        <taxon>Parvularculaceae</taxon>
        <taxon>Amphiplicatus</taxon>
    </lineage>
</organism>
<feature type="transmembrane region" description="Helical" evidence="1">
    <location>
        <begin position="332"/>
        <end position="351"/>
    </location>
</feature>
<evidence type="ECO:0000313" key="2">
    <source>
        <dbReference type="EMBL" id="SNT72377.1"/>
    </source>
</evidence>
<feature type="transmembrane region" description="Helical" evidence="1">
    <location>
        <begin position="241"/>
        <end position="258"/>
    </location>
</feature>
<reference evidence="2 3" key="1">
    <citation type="submission" date="2017-07" db="EMBL/GenBank/DDBJ databases">
        <authorList>
            <person name="Sun Z.S."/>
            <person name="Albrecht U."/>
            <person name="Echele G."/>
            <person name="Lee C.C."/>
        </authorList>
    </citation>
    <scope>NUCLEOTIDE SEQUENCE [LARGE SCALE GENOMIC DNA]</scope>
    <source>
        <strain evidence="2 3">CGMCC 1.12710</strain>
    </source>
</reference>
<dbReference type="Pfam" id="PF05940">
    <property type="entry name" value="NnrS"/>
    <property type="match status" value="1"/>
</dbReference>
<dbReference type="AlphaFoldDB" id="A0A239PRP8"/>
<keyword evidence="1" id="KW-0472">Membrane</keyword>
<feature type="transmembrane region" description="Helical" evidence="1">
    <location>
        <begin position="215"/>
        <end position="235"/>
    </location>
</feature>
<feature type="transmembrane region" description="Helical" evidence="1">
    <location>
        <begin position="89"/>
        <end position="107"/>
    </location>
</feature>
<sequence length="397" mass="41158">MPSVEKIRAYAGPALFSFGFRPFFLAGALLAGLLPVVTAAALGGRFEVGGAYGPFAWHGHEMVYGYLAAVIAGFLTTAVPNWTGRMPVVGAPLAGSLLIWLAGRIAVAMSGAFGLWAAAAIDVAFLLGVSFFVWREIVAGRNWRNLPVCALLTLFAAGDIIWHGEQLSGAQTGLGYRWGLAGVAMLLALIGGRITPSFTRNWLARTGRAPIKAGVGAIDSVALALAGAAMAVWTVAPFGPLTGILLVVAGVAHLLRLSQWGGLRTFAEPLVTILHVGYLWLPASFLMLGLSALAPGAVPPMAALHALAAGAAGVMTLAVMTRATRGHTGRPLVADGWTVLIYALVNLGAALRVAAPFLPVEYALAVGASSGLWSAAFLLFAIVYGRYLIAPRPGRAT</sequence>
<feature type="transmembrane region" description="Helical" evidence="1">
    <location>
        <begin position="176"/>
        <end position="194"/>
    </location>
</feature>